<proteinExistence type="predicted"/>
<organism evidence="2 3">
    <name type="scientific">Silicimonas algicola</name>
    <dbReference type="NCBI Taxonomy" id="1826607"/>
    <lineage>
        <taxon>Bacteria</taxon>
        <taxon>Pseudomonadati</taxon>
        <taxon>Pseudomonadota</taxon>
        <taxon>Alphaproteobacteria</taxon>
        <taxon>Rhodobacterales</taxon>
        <taxon>Paracoccaceae</taxon>
    </lineage>
</organism>
<comment type="caution">
    <text evidence="2">The sequence shown here is derived from an EMBL/GenBank/DDBJ whole genome shotgun (WGS) entry which is preliminary data.</text>
</comment>
<evidence type="ECO:0000313" key="2">
    <source>
        <dbReference type="EMBL" id="PWK56780.1"/>
    </source>
</evidence>
<evidence type="ECO:0000313" key="3">
    <source>
        <dbReference type="Proteomes" id="UP000245390"/>
    </source>
</evidence>
<dbReference type="Proteomes" id="UP000245390">
    <property type="component" value="Unassembled WGS sequence"/>
</dbReference>
<accession>A0A316GAS8</accession>
<feature type="region of interest" description="Disordered" evidence="1">
    <location>
        <begin position="34"/>
        <end position="71"/>
    </location>
</feature>
<keyword evidence="3" id="KW-1185">Reference proteome</keyword>
<gene>
    <name evidence="2" type="ORF">C8D95_10310</name>
</gene>
<protein>
    <submittedName>
        <fullName evidence="2">Uncharacterized protein</fullName>
    </submittedName>
</protein>
<reference evidence="2 3" key="1">
    <citation type="submission" date="2018-05" db="EMBL/GenBank/DDBJ databases">
        <title>Genomic Encyclopedia of Type Strains, Phase IV (KMG-IV): sequencing the most valuable type-strain genomes for metagenomic binning, comparative biology and taxonomic classification.</title>
        <authorList>
            <person name="Goeker M."/>
        </authorList>
    </citation>
    <scope>NUCLEOTIDE SEQUENCE [LARGE SCALE GENOMIC DNA]</scope>
    <source>
        <strain evidence="2 3">DSM 103371</strain>
    </source>
</reference>
<dbReference type="EMBL" id="QGGV01000003">
    <property type="protein sequence ID" value="PWK56780.1"/>
    <property type="molecule type" value="Genomic_DNA"/>
</dbReference>
<feature type="compositionally biased region" description="Basic and acidic residues" evidence="1">
    <location>
        <begin position="48"/>
        <end position="58"/>
    </location>
</feature>
<name>A0A316GAS8_9RHOB</name>
<feature type="compositionally biased region" description="Basic residues" evidence="1">
    <location>
        <begin position="59"/>
        <end position="71"/>
    </location>
</feature>
<evidence type="ECO:0000256" key="1">
    <source>
        <dbReference type="SAM" id="MobiDB-lite"/>
    </source>
</evidence>
<dbReference type="AlphaFoldDB" id="A0A316GAS8"/>
<sequence length="71" mass="8327">MRHGIATIPALFQNLFPLRGLPMRRLLSKLLSSASEKREKKSRQKISQHIDWRPDAQRPKSRSRALSKSYR</sequence>